<keyword evidence="2" id="KW-1133">Transmembrane helix</keyword>
<evidence type="ECO:0000256" key="2">
    <source>
        <dbReference type="SAM" id="Phobius"/>
    </source>
</evidence>
<keyword evidence="2" id="KW-0472">Membrane</keyword>
<reference evidence="3 4" key="1">
    <citation type="journal article" date="2024" name="Genome Biol. Evol.">
        <title>Chromosome-level genome assembly of the viviparous eelpout Zoarces viviparus.</title>
        <authorList>
            <person name="Fuhrmann N."/>
            <person name="Brasseur M.V."/>
            <person name="Bakowski C.E."/>
            <person name="Podsiadlowski L."/>
            <person name="Prost S."/>
            <person name="Krehenwinkel H."/>
            <person name="Mayer C."/>
        </authorList>
    </citation>
    <scope>NUCLEOTIDE SEQUENCE [LARGE SCALE GENOMIC DNA]</scope>
    <source>
        <strain evidence="3">NO-MEL_2022_Ind0_liver</strain>
    </source>
</reference>
<keyword evidence="4" id="KW-1185">Reference proteome</keyword>
<gene>
    <name evidence="3" type="ORF">VZT92_006691</name>
</gene>
<comment type="caution">
    <text evidence="3">The sequence shown here is derived from an EMBL/GenBank/DDBJ whole genome shotgun (WGS) entry which is preliminary data.</text>
</comment>
<name>A0AAW1FTF6_ZOAVI</name>
<organism evidence="3 4">
    <name type="scientific">Zoarces viviparus</name>
    <name type="common">Viviparous eelpout</name>
    <name type="synonym">Blennius viviparus</name>
    <dbReference type="NCBI Taxonomy" id="48416"/>
    <lineage>
        <taxon>Eukaryota</taxon>
        <taxon>Metazoa</taxon>
        <taxon>Chordata</taxon>
        <taxon>Craniata</taxon>
        <taxon>Vertebrata</taxon>
        <taxon>Euteleostomi</taxon>
        <taxon>Actinopterygii</taxon>
        <taxon>Neopterygii</taxon>
        <taxon>Teleostei</taxon>
        <taxon>Neoteleostei</taxon>
        <taxon>Acanthomorphata</taxon>
        <taxon>Eupercaria</taxon>
        <taxon>Perciformes</taxon>
        <taxon>Cottioidei</taxon>
        <taxon>Zoarcales</taxon>
        <taxon>Zoarcidae</taxon>
        <taxon>Zoarcinae</taxon>
        <taxon>Zoarces</taxon>
    </lineage>
</organism>
<protein>
    <submittedName>
        <fullName evidence="3">Uncharacterized protein</fullName>
    </submittedName>
</protein>
<dbReference type="AlphaFoldDB" id="A0AAW1FTF6"/>
<accession>A0AAW1FTF6</accession>
<evidence type="ECO:0000313" key="4">
    <source>
        <dbReference type="Proteomes" id="UP001488805"/>
    </source>
</evidence>
<feature type="transmembrane region" description="Helical" evidence="2">
    <location>
        <begin position="7"/>
        <end position="29"/>
    </location>
</feature>
<sequence>MDFLHKFLLLVIIVIISSWLVIILFFIFINKCLSRAGKQRIIQFPRKSSDFTVKINQYQERNFESKTPPLPSRSQFLTAEAQSYENLAEEQNFSDYEQDKQCDYVKLEDEGETLPLPPEYQHPDPAADNASTEDYDDIGGEDENEGEEDYDDVG</sequence>
<keyword evidence="2" id="KW-0812">Transmembrane</keyword>
<proteinExistence type="predicted"/>
<evidence type="ECO:0000313" key="3">
    <source>
        <dbReference type="EMBL" id="KAK9536949.1"/>
    </source>
</evidence>
<dbReference type="EMBL" id="JBCEZU010000045">
    <property type="protein sequence ID" value="KAK9536949.1"/>
    <property type="molecule type" value="Genomic_DNA"/>
</dbReference>
<dbReference type="Proteomes" id="UP001488805">
    <property type="component" value="Unassembled WGS sequence"/>
</dbReference>
<evidence type="ECO:0000256" key="1">
    <source>
        <dbReference type="SAM" id="MobiDB-lite"/>
    </source>
</evidence>
<feature type="compositionally biased region" description="Acidic residues" evidence="1">
    <location>
        <begin position="131"/>
        <end position="154"/>
    </location>
</feature>
<feature type="region of interest" description="Disordered" evidence="1">
    <location>
        <begin position="107"/>
        <end position="154"/>
    </location>
</feature>